<gene>
    <name evidence="8 11" type="primary">htpG</name>
    <name evidence="11" type="ORF">ENN98_03560</name>
</gene>
<feature type="binding site" evidence="9">
    <location>
        <position position="44"/>
    </location>
    <ligand>
        <name>ATP</name>
        <dbReference type="ChEBI" id="CHEBI:30616"/>
    </ligand>
</feature>
<evidence type="ECO:0000256" key="8">
    <source>
        <dbReference type="HAMAP-Rule" id="MF_00505"/>
    </source>
</evidence>
<dbReference type="AlphaFoldDB" id="A0A7C2TIF8"/>
<dbReference type="CDD" id="cd16927">
    <property type="entry name" value="HATPase_Hsp90-like"/>
    <property type="match status" value="1"/>
</dbReference>
<protein>
    <recommendedName>
        <fullName evidence="8">Chaperone protein HtpG</fullName>
    </recommendedName>
    <alternativeName>
        <fullName evidence="8">Heat shock protein HtpG</fullName>
    </alternativeName>
    <alternativeName>
        <fullName evidence="8">High temperature protein G</fullName>
    </alternativeName>
</protein>
<feature type="region of interest" description="C" evidence="8">
    <location>
        <begin position="553"/>
        <end position="629"/>
    </location>
</feature>
<evidence type="ECO:0000256" key="3">
    <source>
        <dbReference type="ARBA" id="ARBA00022490"/>
    </source>
</evidence>
<sequence>MSSQQTAPAAETREFQAEVKKMLDIVIHSLYTEREIFLRELISNAADALEKFRHQRLLAEEVFDDHLPLEINIRVDQEKNTLIIIDTGIGMDRGELESNLGTIAHSGSRTFLANLDAAQQKDLSLIGQFGVGFYAAFMVAGEVRVQSRSYRPDDAGHEWVSDAAGTYTIAPCPGIRRGTKVILELKEDAKEFADPERIKQIIRRYSSFVSFPIKVDDEAINTVQALWARGKSEIKEEEYNEFYKYIANAFDEPLARLHFSADAPLAVKALLFIPTDNIERLGFGRMDPGVNLYCQRVLIEQHSKSILPEWLRFVKGVIDSEDLPLNISRQALQDSALVAKINRVISKRLLKFFAELAKEQPETYEKLWQTFGSFLKEGAISDFNYRSELAGLLRFESSKTEAGKLTSLEEYCQRLAPEQKDIYYISGPNREAIENGPYIEAFRQREIEVLYTLDPMDDFALSHIGEFKEHQLVSADRADLDLSAFDQPAAEKEQGEKQEKSGLNPEKAAALGQWFKEVLGDKVKEVKESKRLTDSPAMVVNPDGFMTSSMERVMRASGQKLPPFGGKNLEINPSHPLISGLEELRGRDETLARQVAEQILDNALIQAGLMVEPRSMVNRNYQILSRLVK</sequence>
<name>A0A7C2TIF8_9BACT</name>
<dbReference type="Gene3D" id="3.30.565.10">
    <property type="entry name" value="Histidine kinase-like ATPase, C-terminal domain"/>
    <property type="match status" value="1"/>
</dbReference>
<evidence type="ECO:0000259" key="10">
    <source>
        <dbReference type="SMART" id="SM00387"/>
    </source>
</evidence>
<dbReference type="Gene3D" id="1.20.120.790">
    <property type="entry name" value="Heat shock protein 90, C-terminal domain"/>
    <property type="match status" value="1"/>
</dbReference>
<feature type="binding site" evidence="9">
    <location>
        <begin position="128"/>
        <end position="133"/>
    </location>
    <ligand>
        <name>ATP</name>
        <dbReference type="ChEBI" id="CHEBI:30616"/>
    </ligand>
</feature>
<feature type="region of interest" description="A; substrate-binding" evidence="8">
    <location>
        <begin position="1"/>
        <end position="329"/>
    </location>
</feature>
<dbReference type="InterPro" id="IPR001404">
    <property type="entry name" value="Hsp90_fam"/>
</dbReference>
<dbReference type="PRINTS" id="PR00775">
    <property type="entry name" value="HEATSHOCK90"/>
</dbReference>
<dbReference type="GO" id="GO:0005737">
    <property type="term" value="C:cytoplasm"/>
    <property type="evidence" value="ECO:0007669"/>
    <property type="project" value="UniProtKB-SubCell"/>
</dbReference>
<proteinExistence type="inferred from homology"/>
<keyword evidence="7 8" id="KW-0143">Chaperone</keyword>
<evidence type="ECO:0000256" key="2">
    <source>
        <dbReference type="ARBA" id="ARBA00008239"/>
    </source>
</evidence>
<dbReference type="FunFam" id="3.30.565.10:FF:000009">
    <property type="entry name" value="Molecular chaperone HtpG"/>
    <property type="match status" value="1"/>
</dbReference>
<feature type="binding site" evidence="9">
    <location>
        <position position="40"/>
    </location>
    <ligand>
        <name>ATP</name>
        <dbReference type="ChEBI" id="CHEBI:30616"/>
    </ligand>
</feature>
<keyword evidence="3 8" id="KW-0963">Cytoplasm</keyword>
<dbReference type="NCBIfam" id="NF003555">
    <property type="entry name" value="PRK05218.1"/>
    <property type="match status" value="1"/>
</dbReference>
<comment type="caution">
    <text evidence="11">The sequence shown here is derived from an EMBL/GenBank/DDBJ whole genome shotgun (WGS) entry which is preliminary data.</text>
</comment>
<keyword evidence="5 8" id="KW-0067">ATP-binding</keyword>
<dbReference type="SMART" id="SM00387">
    <property type="entry name" value="HATPase_c"/>
    <property type="match status" value="1"/>
</dbReference>
<dbReference type="Gene3D" id="3.40.50.11260">
    <property type="match status" value="1"/>
</dbReference>
<dbReference type="GO" id="GO:0005524">
    <property type="term" value="F:ATP binding"/>
    <property type="evidence" value="ECO:0007669"/>
    <property type="project" value="UniProtKB-UniRule"/>
</dbReference>
<feature type="binding site" evidence="9">
    <location>
        <begin position="106"/>
        <end position="107"/>
    </location>
    <ligand>
        <name>ATP</name>
        <dbReference type="ChEBI" id="CHEBI:30616"/>
    </ligand>
</feature>
<feature type="binding site" evidence="9">
    <location>
        <position position="329"/>
    </location>
    <ligand>
        <name>ATP</name>
        <dbReference type="ChEBI" id="CHEBI:30616"/>
    </ligand>
</feature>
<dbReference type="EMBL" id="DSDS01000081">
    <property type="protein sequence ID" value="HET97763.1"/>
    <property type="molecule type" value="Genomic_DNA"/>
</dbReference>
<evidence type="ECO:0000256" key="7">
    <source>
        <dbReference type="ARBA" id="ARBA00023186"/>
    </source>
</evidence>
<dbReference type="InterPro" id="IPR036890">
    <property type="entry name" value="HATPase_C_sf"/>
</dbReference>
<keyword evidence="4 8" id="KW-0547">Nucleotide-binding</keyword>
<keyword evidence="6 8" id="KW-0346">Stress response</keyword>
<dbReference type="InterPro" id="IPR020568">
    <property type="entry name" value="Ribosomal_Su5_D2-typ_SF"/>
</dbReference>
<comment type="subunit">
    <text evidence="8">Homodimer.</text>
</comment>
<feature type="binding site" evidence="9">
    <location>
        <position position="179"/>
    </location>
    <ligand>
        <name>ATP</name>
        <dbReference type="ChEBI" id="CHEBI:30616"/>
    </ligand>
</feature>
<dbReference type="Pfam" id="PF00183">
    <property type="entry name" value="HSP90"/>
    <property type="match status" value="1"/>
</dbReference>
<dbReference type="InterPro" id="IPR020575">
    <property type="entry name" value="Hsp90_N"/>
</dbReference>
<feature type="binding site" evidence="9">
    <location>
        <position position="91"/>
    </location>
    <ligand>
        <name>ATP</name>
        <dbReference type="ChEBI" id="CHEBI:30616"/>
    </ligand>
</feature>
<comment type="subcellular location">
    <subcellularLocation>
        <location evidence="1 8">Cytoplasm</location>
    </subcellularLocation>
</comment>
<comment type="similarity">
    <text evidence="2 8">Belongs to the heat shock protein 90 family.</text>
</comment>
<dbReference type="HAMAP" id="MF_00505">
    <property type="entry name" value="HSP90"/>
    <property type="match status" value="1"/>
</dbReference>
<reference evidence="11" key="1">
    <citation type="journal article" date="2020" name="mSystems">
        <title>Genome- and Community-Level Interaction Insights into Carbon Utilization and Element Cycling Functions of Hydrothermarchaeota in Hydrothermal Sediment.</title>
        <authorList>
            <person name="Zhou Z."/>
            <person name="Liu Y."/>
            <person name="Xu W."/>
            <person name="Pan J."/>
            <person name="Luo Z.H."/>
            <person name="Li M."/>
        </authorList>
    </citation>
    <scope>NUCLEOTIDE SEQUENCE [LARGE SCALE GENOMIC DNA]</scope>
    <source>
        <strain evidence="11">SpSt-1224</strain>
    </source>
</reference>
<dbReference type="SUPFAM" id="SSF55874">
    <property type="entry name" value="ATPase domain of HSP90 chaperone/DNA topoisomerase II/histidine kinase"/>
    <property type="match status" value="1"/>
</dbReference>
<comment type="caution">
    <text evidence="8">Lacks conserved residue(s) required for the propagation of feature annotation.</text>
</comment>
<evidence type="ECO:0000313" key="11">
    <source>
        <dbReference type="EMBL" id="HET97763.1"/>
    </source>
</evidence>
<dbReference type="FunFam" id="3.30.230.80:FF:000004">
    <property type="entry name" value="Heat shock protein 75 kDa"/>
    <property type="match status" value="1"/>
</dbReference>
<evidence type="ECO:0000256" key="6">
    <source>
        <dbReference type="ARBA" id="ARBA00023016"/>
    </source>
</evidence>
<dbReference type="Pfam" id="PF13589">
    <property type="entry name" value="HATPase_c_3"/>
    <property type="match status" value="1"/>
</dbReference>
<comment type="function">
    <text evidence="8">Molecular chaperone. Has ATPase activity.</text>
</comment>
<evidence type="ECO:0000256" key="9">
    <source>
        <dbReference type="PIRSR" id="PIRSR002583-1"/>
    </source>
</evidence>
<evidence type="ECO:0000256" key="4">
    <source>
        <dbReference type="ARBA" id="ARBA00022741"/>
    </source>
</evidence>
<organism evidence="11">
    <name type="scientific">Desulfurivibrio alkaliphilus</name>
    <dbReference type="NCBI Taxonomy" id="427923"/>
    <lineage>
        <taxon>Bacteria</taxon>
        <taxon>Pseudomonadati</taxon>
        <taxon>Thermodesulfobacteriota</taxon>
        <taxon>Desulfobulbia</taxon>
        <taxon>Desulfobulbales</taxon>
        <taxon>Desulfobulbaceae</taxon>
        <taxon>Desulfurivibrio</taxon>
    </lineage>
</organism>
<evidence type="ECO:0000256" key="5">
    <source>
        <dbReference type="ARBA" id="ARBA00022840"/>
    </source>
</evidence>
<evidence type="ECO:0000256" key="1">
    <source>
        <dbReference type="ARBA" id="ARBA00004496"/>
    </source>
</evidence>
<dbReference type="PANTHER" id="PTHR11528">
    <property type="entry name" value="HEAT SHOCK PROTEIN 90 FAMILY MEMBER"/>
    <property type="match status" value="1"/>
</dbReference>
<dbReference type="Gene3D" id="3.30.230.80">
    <property type="match status" value="1"/>
</dbReference>
<accession>A0A7C2TIF8</accession>
<dbReference type="GO" id="GO:0016887">
    <property type="term" value="F:ATP hydrolysis activity"/>
    <property type="evidence" value="ECO:0007669"/>
    <property type="project" value="InterPro"/>
</dbReference>
<feature type="binding site" evidence="9">
    <location>
        <position position="86"/>
    </location>
    <ligand>
        <name>ATP</name>
        <dbReference type="ChEBI" id="CHEBI:30616"/>
    </ligand>
</feature>
<dbReference type="Proteomes" id="UP000885986">
    <property type="component" value="Unassembled WGS sequence"/>
</dbReference>
<feature type="domain" description="Histidine kinase/HSP90-like ATPase" evidence="10">
    <location>
        <begin position="33"/>
        <end position="189"/>
    </location>
</feature>
<dbReference type="SUPFAM" id="SSF54211">
    <property type="entry name" value="Ribosomal protein S5 domain 2-like"/>
    <property type="match status" value="1"/>
</dbReference>
<dbReference type="PIRSF" id="PIRSF002583">
    <property type="entry name" value="Hsp90"/>
    <property type="match status" value="1"/>
</dbReference>
<dbReference type="GO" id="GO:0140662">
    <property type="term" value="F:ATP-dependent protein folding chaperone"/>
    <property type="evidence" value="ECO:0007669"/>
    <property type="project" value="InterPro"/>
</dbReference>
<dbReference type="InterPro" id="IPR003594">
    <property type="entry name" value="HATPase_dom"/>
</dbReference>
<dbReference type="InterPro" id="IPR037196">
    <property type="entry name" value="HSP90_C"/>
</dbReference>
<dbReference type="SUPFAM" id="SSF110942">
    <property type="entry name" value="HSP90 C-terminal domain"/>
    <property type="match status" value="1"/>
</dbReference>
<feature type="binding site" evidence="9">
    <location>
        <position position="99"/>
    </location>
    <ligand>
        <name>ATP</name>
        <dbReference type="ChEBI" id="CHEBI:30616"/>
    </ligand>
</feature>
<dbReference type="GO" id="GO:0051082">
    <property type="term" value="F:unfolded protein binding"/>
    <property type="evidence" value="ECO:0007669"/>
    <property type="project" value="UniProtKB-UniRule"/>
</dbReference>